<protein>
    <submittedName>
        <fullName evidence="2">Uncharacterized protein</fullName>
    </submittedName>
</protein>
<proteinExistence type="predicted"/>
<evidence type="ECO:0000313" key="2">
    <source>
        <dbReference type="EMBL" id="CAI2376427.1"/>
    </source>
</evidence>
<dbReference type="Proteomes" id="UP001295684">
    <property type="component" value="Unassembled WGS sequence"/>
</dbReference>
<reference evidence="2" key="1">
    <citation type="submission" date="2023-07" db="EMBL/GenBank/DDBJ databases">
        <authorList>
            <consortium name="AG Swart"/>
            <person name="Singh M."/>
            <person name="Singh A."/>
            <person name="Seah K."/>
            <person name="Emmerich C."/>
        </authorList>
    </citation>
    <scope>NUCLEOTIDE SEQUENCE</scope>
    <source>
        <strain evidence="2">DP1</strain>
    </source>
</reference>
<dbReference type="EMBL" id="CAMPGE010017987">
    <property type="protein sequence ID" value="CAI2376427.1"/>
    <property type="molecule type" value="Genomic_DNA"/>
</dbReference>
<sequence length="143" mass="16266">MYFFFPQTLISTCQRLPLASTPMYCDLLLEVPLWRPLELLVVAVKLTSWLELIISRIVVRFLEMFGCDFFLLFLLFVSLLVLLLDCFSGDLYWVSHSKLRSPIVVFLLTDSPGCSSLSCGDFGGCQPQQSWLDISERALSRAS</sequence>
<keyword evidence="1" id="KW-0812">Transmembrane</keyword>
<name>A0AAD1XPH9_EUPCR</name>
<comment type="caution">
    <text evidence="2">The sequence shown here is derived from an EMBL/GenBank/DDBJ whole genome shotgun (WGS) entry which is preliminary data.</text>
</comment>
<gene>
    <name evidence="2" type="ORF">ECRASSUSDP1_LOCUS17797</name>
</gene>
<organism evidence="2 3">
    <name type="scientific">Euplotes crassus</name>
    <dbReference type="NCBI Taxonomy" id="5936"/>
    <lineage>
        <taxon>Eukaryota</taxon>
        <taxon>Sar</taxon>
        <taxon>Alveolata</taxon>
        <taxon>Ciliophora</taxon>
        <taxon>Intramacronucleata</taxon>
        <taxon>Spirotrichea</taxon>
        <taxon>Hypotrichia</taxon>
        <taxon>Euplotida</taxon>
        <taxon>Euplotidae</taxon>
        <taxon>Moneuplotes</taxon>
    </lineage>
</organism>
<keyword evidence="1" id="KW-1133">Transmembrane helix</keyword>
<accession>A0AAD1XPH9</accession>
<evidence type="ECO:0000313" key="3">
    <source>
        <dbReference type="Proteomes" id="UP001295684"/>
    </source>
</evidence>
<keyword evidence="1" id="KW-0472">Membrane</keyword>
<keyword evidence="3" id="KW-1185">Reference proteome</keyword>
<dbReference type="AlphaFoldDB" id="A0AAD1XPH9"/>
<evidence type="ECO:0000256" key="1">
    <source>
        <dbReference type="SAM" id="Phobius"/>
    </source>
</evidence>
<feature type="transmembrane region" description="Helical" evidence="1">
    <location>
        <begin position="71"/>
        <end position="94"/>
    </location>
</feature>